<dbReference type="Pfam" id="PF11906">
    <property type="entry name" value="DUF3426"/>
    <property type="match status" value="1"/>
</dbReference>
<proteinExistence type="predicted"/>
<evidence type="ECO:0000256" key="1">
    <source>
        <dbReference type="SAM" id="MobiDB-lite"/>
    </source>
</evidence>
<feature type="region of interest" description="Disordered" evidence="1">
    <location>
        <begin position="1"/>
        <end position="33"/>
    </location>
</feature>
<accession>A0A9E9LFD6</accession>
<dbReference type="EMBL" id="CP098251">
    <property type="protein sequence ID" value="WAV91669.1"/>
    <property type="molecule type" value="Genomic_DNA"/>
</dbReference>
<keyword evidence="2" id="KW-1133">Transmembrane helix</keyword>
<feature type="region of interest" description="Disordered" evidence="1">
    <location>
        <begin position="62"/>
        <end position="100"/>
    </location>
</feature>
<dbReference type="Proteomes" id="UP001164819">
    <property type="component" value="Chromosome"/>
</dbReference>
<gene>
    <name evidence="3" type="ORF">NB646_02630</name>
</gene>
<sequence>MSTTSSNNQSATVNDHIHSETENPPYPENTADKVLPLSDDALKEAFDKQLQTISLELNDFPASKNQTASGSPIFSVPEDLSPQKDFSLEDKNTQSSTNPGHILTDEKLAVVIRTEEDVSGENAESLQALSQSDQKHGTENILLPSEAKSDELIKTIQQKRKKSRLSQVFWSIGVILLVLLLGGQILYLYSERIVLWWPPAKNLVDSACEILTCPASIPPESSNPLHMEYGELSAKEGFPGQFTQKITMTNDSPSQQLFPTLVMEISDTEGHLLSRRFLEPEEYLSEKSRIANGLAPSEETSFQLDFEYQHDAAINSRVIFLNH</sequence>
<feature type="compositionally biased region" description="Polar residues" evidence="1">
    <location>
        <begin position="1"/>
        <end position="13"/>
    </location>
</feature>
<dbReference type="RefSeq" id="WP_269316146.1">
    <property type="nucleotide sequence ID" value="NZ_CP098251.1"/>
</dbReference>
<evidence type="ECO:0000313" key="3">
    <source>
        <dbReference type="EMBL" id="WAV91669.1"/>
    </source>
</evidence>
<dbReference type="AlphaFoldDB" id="A0A9E9LFD6"/>
<feature type="compositionally biased region" description="Polar residues" evidence="1">
    <location>
        <begin position="63"/>
        <end position="72"/>
    </location>
</feature>
<reference evidence="3" key="1">
    <citation type="journal article" date="2022" name="Front. Microbiol.">
        <title>New perspectives on an old grouping: The genomic and phenotypic variability of Oxalobacter formigenes and the implications for calcium oxalate stone prevention.</title>
        <authorList>
            <person name="Chmiel J.A."/>
            <person name="Carr C."/>
            <person name="Stuivenberg G.A."/>
            <person name="Venema R."/>
            <person name="Chanyi R.M."/>
            <person name="Al K.F."/>
            <person name="Giguere D."/>
            <person name="Say H."/>
            <person name="Akouris P.P."/>
            <person name="Dominguez Romero S.A."/>
            <person name="Kwong A."/>
            <person name="Tai V."/>
            <person name="Koval S.F."/>
            <person name="Razvi H."/>
            <person name="Bjazevic J."/>
            <person name="Burton J.P."/>
        </authorList>
    </citation>
    <scope>NUCLEOTIDE SEQUENCE</scope>
    <source>
        <strain evidence="3">OxK</strain>
    </source>
</reference>
<protein>
    <submittedName>
        <fullName evidence="3">DUF3426 domain-containing protein</fullName>
    </submittedName>
</protein>
<organism evidence="3">
    <name type="scientific">Oxalobacter aliiformigenes</name>
    <dbReference type="NCBI Taxonomy" id="2946593"/>
    <lineage>
        <taxon>Bacteria</taxon>
        <taxon>Pseudomonadati</taxon>
        <taxon>Pseudomonadota</taxon>
        <taxon>Betaproteobacteria</taxon>
        <taxon>Burkholderiales</taxon>
        <taxon>Oxalobacteraceae</taxon>
        <taxon>Oxalobacter</taxon>
    </lineage>
</organism>
<evidence type="ECO:0000256" key="2">
    <source>
        <dbReference type="SAM" id="Phobius"/>
    </source>
</evidence>
<keyword evidence="2" id="KW-0472">Membrane</keyword>
<feature type="transmembrane region" description="Helical" evidence="2">
    <location>
        <begin position="168"/>
        <end position="189"/>
    </location>
</feature>
<keyword evidence="2" id="KW-0812">Transmembrane</keyword>
<dbReference type="InterPro" id="IPR021834">
    <property type="entry name" value="DUF3426"/>
</dbReference>
<name>A0A9E9LFD6_9BURK</name>